<dbReference type="GO" id="GO:0005634">
    <property type="term" value="C:nucleus"/>
    <property type="evidence" value="ECO:0007669"/>
    <property type="project" value="TreeGrafter"/>
</dbReference>
<dbReference type="EMBL" id="LR862131">
    <property type="protein sequence ID" value="CAD1836674.1"/>
    <property type="molecule type" value="Genomic_DNA"/>
</dbReference>
<accession>A0A6V7Q0I1</accession>
<dbReference type="PANTHER" id="PTHR12931:SF15">
    <property type="entry name" value="UBIQUITIN THIOESTERASE OTUBAIN-LIKE"/>
    <property type="match status" value="1"/>
</dbReference>
<dbReference type="InterPro" id="IPR042467">
    <property type="entry name" value="Peptidase_C65_otubain_sub2"/>
</dbReference>
<dbReference type="PANTHER" id="PTHR12931">
    <property type="entry name" value="UBIQUITIN THIOLESTERASE PROTEIN OTUB"/>
    <property type="match status" value="1"/>
</dbReference>
<dbReference type="AlphaFoldDB" id="A0A6V7Q0I1"/>
<dbReference type="InterPro" id="IPR019400">
    <property type="entry name" value="Peptidase_C65_otubain"/>
</dbReference>
<sequence>MPRTKRVARRGLGGRFGEKRARSPPRPPPPPPPPRFTPRAEEGEGDGDGDGDAKPNKRVLDSLTTCAGKEVVVEVKGKSEQFVPQKLTQVARRKAFQLLGYKQTYLRPKCKPRSIVGASNRSSRLFAPYAGFTWESVENLNVHALGAKEPILALGAEFPVDSYAIQTKVKIINEYFSFFRRAHQDGNCFYRCFIFAYLEQMFEAQDEDEVKHILACLQQYRQDYVRLGGKNDYFRDLAEVLIDMITDIPDGKAVNVILVASVEICKNKEIYSLFLDKLKYRTLQEFCENEVVPLGVEAAQLQVIALANALRVKVRILRINSATSPRGTAKLNIRNFNPRPICNSGQGSSSSGRNKHAYVVTLVYSLDVTTFSIQETNSVVRRKVFEDVRRLLIQIGQALFNDAS</sequence>
<dbReference type="InterPro" id="IPR038765">
    <property type="entry name" value="Papain-like_cys_pep_sf"/>
</dbReference>
<gene>
    <name evidence="2" type="ORF">CB5_LOCUS19885</name>
</gene>
<feature type="region of interest" description="Disordered" evidence="1">
    <location>
        <begin position="1"/>
        <end position="58"/>
    </location>
</feature>
<dbReference type="GO" id="GO:0071108">
    <property type="term" value="P:protein K48-linked deubiquitination"/>
    <property type="evidence" value="ECO:0007669"/>
    <property type="project" value="TreeGrafter"/>
</dbReference>
<dbReference type="GO" id="GO:0004843">
    <property type="term" value="F:cysteine-type deubiquitinase activity"/>
    <property type="evidence" value="ECO:0007669"/>
    <property type="project" value="TreeGrafter"/>
</dbReference>
<evidence type="ECO:0000313" key="2">
    <source>
        <dbReference type="EMBL" id="CAD1836674.1"/>
    </source>
</evidence>
<dbReference type="CDD" id="cd22749">
    <property type="entry name" value="Otubain_C65"/>
    <property type="match status" value="1"/>
</dbReference>
<reference evidence="2" key="1">
    <citation type="submission" date="2020-07" db="EMBL/GenBank/DDBJ databases">
        <authorList>
            <person name="Lin J."/>
        </authorList>
    </citation>
    <scope>NUCLEOTIDE SEQUENCE</scope>
</reference>
<organism evidence="2">
    <name type="scientific">Ananas comosus var. bracteatus</name>
    <name type="common">red pineapple</name>
    <dbReference type="NCBI Taxonomy" id="296719"/>
    <lineage>
        <taxon>Eukaryota</taxon>
        <taxon>Viridiplantae</taxon>
        <taxon>Streptophyta</taxon>
        <taxon>Embryophyta</taxon>
        <taxon>Tracheophyta</taxon>
        <taxon>Spermatophyta</taxon>
        <taxon>Magnoliopsida</taxon>
        <taxon>Liliopsida</taxon>
        <taxon>Poales</taxon>
        <taxon>Bromeliaceae</taxon>
        <taxon>Bromelioideae</taxon>
        <taxon>Ananas</taxon>
    </lineage>
</organism>
<name>A0A6V7Q0I1_ANACO</name>
<dbReference type="GO" id="GO:0043130">
    <property type="term" value="F:ubiquitin binding"/>
    <property type="evidence" value="ECO:0007669"/>
    <property type="project" value="TreeGrafter"/>
</dbReference>
<dbReference type="SUPFAM" id="SSF54001">
    <property type="entry name" value="Cysteine proteinases"/>
    <property type="match status" value="1"/>
</dbReference>
<proteinExistence type="predicted"/>
<feature type="compositionally biased region" description="Pro residues" evidence="1">
    <location>
        <begin position="24"/>
        <end position="36"/>
    </location>
</feature>
<evidence type="ECO:0000256" key="1">
    <source>
        <dbReference type="SAM" id="MobiDB-lite"/>
    </source>
</evidence>
<dbReference type="Gene3D" id="1.20.1300.20">
    <property type="entry name" value="Peptidase C65 Otubain, subdomain 2"/>
    <property type="match status" value="2"/>
</dbReference>
<dbReference type="Pfam" id="PF10275">
    <property type="entry name" value="Peptidase_C65"/>
    <property type="match status" value="2"/>
</dbReference>
<protein>
    <submittedName>
        <fullName evidence="2">Uncharacterized protein</fullName>
    </submittedName>
</protein>